<dbReference type="Gene3D" id="3.40.50.10740">
    <property type="entry name" value="Class I glutamine amidotransferase-like"/>
    <property type="match status" value="1"/>
</dbReference>
<feature type="domain" description="LD-carboxypeptidase C-terminal" evidence="8">
    <location>
        <begin position="181"/>
        <end position="296"/>
    </location>
</feature>
<dbReference type="EMBL" id="MGDE01000173">
    <property type="protein sequence ID" value="OGL44638.1"/>
    <property type="molecule type" value="Genomic_DNA"/>
</dbReference>
<dbReference type="Pfam" id="PF02016">
    <property type="entry name" value="Peptidase_S66"/>
    <property type="match status" value="1"/>
</dbReference>
<keyword evidence="4" id="KW-0378">Hydrolase</keyword>
<evidence type="ECO:0000313" key="9">
    <source>
        <dbReference type="EMBL" id="OGL44638.1"/>
    </source>
</evidence>
<comment type="similarity">
    <text evidence="1">Belongs to the peptidase S66 family.</text>
</comment>
<dbReference type="InterPro" id="IPR040449">
    <property type="entry name" value="Peptidase_S66_N"/>
</dbReference>
<dbReference type="InterPro" id="IPR027478">
    <property type="entry name" value="LdcA_N"/>
</dbReference>
<feature type="active site" description="Nucleophile" evidence="6">
    <location>
        <position position="114"/>
    </location>
</feature>
<dbReference type="InterPro" id="IPR003507">
    <property type="entry name" value="S66_fam"/>
</dbReference>
<dbReference type="AlphaFoldDB" id="A0A1F7RU62"/>
<keyword evidence="3" id="KW-0645">Protease</keyword>
<dbReference type="Pfam" id="PF17676">
    <property type="entry name" value="Peptidase_S66C"/>
    <property type="match status" value="1"/>
</dbReference>
<dbReference type="Proteomes" id="UP000178797">
    <property type="component" value="Unassembled WGS sequence"/>
</dbReference>
<dbReference type="PANTHER" id="PTHR30237">
    <property type="entry name" value="MURAMOYLTETRAPEPTIDE CARBOXYPEPTIDASE"/>
    <property type="match status" value="1"/>
</dbReference>
<dbReference type="InterPro" id="IPR040921">
    <property type="entry name" value="Peptidase_S66C"/>
</dbReference>
<organism evidence="9 10">
    <name type="scientific">Candidatus Schekmanbacteria bacterium RBG_16_38_10</name>
    <dbReference type="NCBI Taxonomy" id="1817879"/>
    <lineage>
        <taxon>Bacteria</taxon>
        <taxon>Candidatus Schekmaniibacteriota</taxon>
    </lineage>
</organism>
<gene>
    <name evidence="9" type="ORF">A2W05_02785</name>
</gene>
<evidence type="ECO:0000256" key="1">
    <source>
        <dbReference type="ARBA" id="ARBA00010233"/>
    </source>
</evidence>
<reference evidence="9 10" key="1">
    <citation type="journal article" date="2016" name="Nat. Commun.">
        <title>Thousands of microbial genomes shed light on interconnected biogeochemical processes in an aquifer system.</title>
        <authorList>
            <person name="Anantharaman K."/>
            <person name="Brown C.T."/>
            <person name="Hug L.A."/>
            <person name="Sharon I."/>
            <person name="Castelle C.J."/>
            <person name="Probst A.J."/>
            <person name="Thomas B.C."/>
            <person name="Singh A."/>
            <person name="Wilkins M.J."/>
            <person name="Karaoz U."/>
            <person name="Brodie E.L."/>
            <person name="Williams K.H."/>
            <person name="Hubbard S.S."/>
            <person name="Banfield J.F."/>
        </authorList>
    </citation>
    <scope>NUCLEOTIDE SEQUENCE [LARGE SCALE GENOMIC DNA]</scope>
</reference>
<proteinExistence type="inferred from homology"/>
<keyword evidence="2" id="KW-0121">Carboxypeptidase</keyword>
<keyword evidence="5" id="KW-0720">Serine protease</keyword>
<dbReference type="PANTHER" id="PTHR30237:SF2">
    <property type="entry name" value="MUREIN TETRAPEPTIDE CARBOXYPEPTIDASE"/>
    <property type="match status" value="1"/>
</dbReference>
<dbReference type="InterPro" id="IPR027461">
    <property type="entry name" value="Carboxypeptidase_A_C_sf"/>
</dbReference>
<dbReference type="GO" id="GO:0008236">
    <property type="term" value="F:serine-type peptidase activity"/>
    <property type="evidence" value="ECO:0007669"/>
    <property type="project" value="UniProtKB-KW"/>
</dbReference>
<protein>
    <recommendedName>
        <fullName evidence="11">LD-carboxypeptidase</fullName>
    </recommendedName>
</protein>
<evidence type="ECO:0000259" key="8">
    <source>
        <dbReference type="Pfam" id="PF17676"/>
    </source>
</evidence>
<feature type="active site" description="Charge relay system" evidence="6">
    <location>
        <position position="281"/>
    </location>
</feature>
<dbReference type="GO" id="GO:0004180">
    <property type="term" value="F:carboxypeptidase activity"/>
    <property type="evidence" value="ECO:0007669"/>
    <property type="project" value="UniProtKB-KW"/>
</dbReference>
<accession>A0A1F7RU62</accession>
<evidence type="ECO:0008006" key="11">
    <source>
        <dbReference type="Google" id="ProtNLM"/>
    </source>
</evidence>
<evidence type="ECO:0000313" key="10">
    <source>
        <dbReference type="Proteomes" id="UP000178797"/>
    </source>
</evidence>
<feature type="active site" description="Charge relay system" evidence="6">
    <location>
        <position position="212"/>
    </location>
</feature>
<evidence type="ECO:0000259" key="7">
    <source>
        <dbReference type="Pfam" id="PF02016"/>
    </source>
</evidence>
<dbReference type="SUPFAM" id="SSF141986">
    <property type="entry name" value="LD-carboxypeptidase A C-terminal domain-like"/>
    <property type="match status" value="1"/>
</dbReference>
<evidence type="ECO:0000256" key="2">
    <source>
        <dbReference type="ARBA" id="ARBA00022645"/>
    </source>
</evidence>
<dbReference type="GO" id="GO:0006508">
    <property type="term" value="P:proteolysis"/>
    <property type="evidence" value="ECO:0007669"/>
    <property type="project" value="UniProtKB-KW"/>
</dbReference>
<dbReference type="CDD" id="cd07025">
    <property type="entry name" value="Peptidase_S66"/>
    <property type="match status" value="1"/>
</dbReference>
<dbReference type="InterPro" id="IPR029062">
    <property type="entry name" value="Class_I_gatase-like"/>
</dbReference>
<sequence>MKALKTIKSKALAPGDTVKIIAPSSPFEKEHLEKGVLWLKKMGFEVSYNERIFEKTRYLAGSHKNRADEINSAFADSMVKAIVCARGGYGAIGILPFLDLETIKKNSKIFLGCSDVTVILNHITSKTGLVTFHGPMVASLRFAKGPTTLTENFFMKTLMTKEPVGEIRYDGIRVLKGGKGEGQMIGGCLSLLVTTLGTSYEIDTKNKILFIEDIGEQPYRIERMLMHLKMASKLKGIKGVIFGDMEGCQPKDDKSFALEDVILDVFTNIKVPILFGFPSGHSFDNITIPFGVNVRVDGDEGKILILENGVL</sequence>
<evidence type="ECO:0000256" key="4">
    <source>
        <dbReference type="ARBA" id="ARBA00022801"/>
    </source>
</evidence>
<name>A0A1F7RU62_9BACT</name>
<comment type="caution">
    <text evidence="9">The sequence shown here is derived from an EMBL/GenBank/DDBJ whole genome shotgun (WGS) entry which is preliminary data.</text>
</comment>
<evidence type="ECO:0000256" key="3">
    <source>
        <dbReference type="ARBA" id="ARBA00022670"/>
    </source>
</evidence>
<dbReference type="PIRSF" id="PIRSF028757">
    <property type="entry name" value="LD-carboxypeptidase"/>
    <property type="match status" value="1"/>
</dbReference>
<feature type="domain" description="LD-carboxypeptidase N-terminal" evidence="7">
    <location>
        <begin position="18"/>
        <end position="134"/>
    </location>
</feature>
<dbReference type="SUPFAM" id="SSF52317">
    <property type="entry name" value="Class I glutamine amidotransferase-like"/>
    <property type="match status" value="1"/>
</dbReference>
<evidence type="ECO:0000256" key="6">
    <source>
        <dbReference type="PIRSR" id="PIRSR028757-1"/>
    </source>
</evidence>
<evidence type="ECO:0000256" key="5">
    <source>
        <dbReference type="ARBA" id="ARBA00022825"/>
    </source>
</evidence>
<dbReference type="Gene3D" id="3.50.30.60">
    <property type="entry name" value="LD-carboxypeptidase A C-terminal domain-like"/>
    <property type="match status" value="1"/>
</dbReference>